<proteinExistence type="inferred from homology"/>
<dbReference type="InterPro" id="IPR005290">
    <property type="entry name" value="Ribosomal_uS15_bac-type"/>
</dbReference>
<dbReference type="Gene3D" id="6.10.250.3130">
    <property type="match status" value="1"/>
</dbReference>
<dbReference type="SUPFAM" id="SSF47060">
    <property type="entry name" value="S15/NS1 RNA-binding domain"/>
    <property type="match status" value="1"/>
</dbReference>
<evidence type="ECO:0000256" key="2">
    <source>
        <dbReference type="ARBA" id="ARBA00023274"/>
    </source>
</evidence>
<protein>
    <submittedName>
        <fullName evidence="3">30S ribosomal protein S15</fullName>
    </submittedName>
</protein>
<evidence type="ECO:0000256" key="1">
    <source>
        <dbReference type="ARBA" id="ARBA00022980"/>
    </source>
</evidence>
<dbReference type="Gene3D" id="1.10.287.10">
    <property type="entry name" value="S15/NS1, RNA-binding"/>
    <property type="match status" value="1"/>
</dbReference>
<reference evidence="3" key="1">
    <citation type="submission" date="2016-10" db="EMBL/GenBank/DDBJ databases">
        <title>Sequence of Gallionella enrichment culture.</title>
        <authorList>
            <person name="Poehlein A."/>
            <person name="Muehling M."/>
            <person name="Daniel R."/>
        </authorList>
    </citation>
    <scope>NUCLEOTIDE SEQUENCE</scope>
</reference>
<gene>
    <name evidence="3" type="primary">rpsO_10</name>
    <name evidence="3" type="ORF">GALL_341220</name>
</gene>
<organism evidence="3">
    <name type="scientific">mine drainage metagenome</name>
    <dbReference type="NCBI Taxonomy" id="410659"/>
    <lineage>
        <taxon>unclassified sequences</taxon>
        <taxon>metagenomes</taxon>
        <taxon>ecological metagenomes</taxon>
    </lineage>
</organism>
<keyword evidence="2" id="KW-0687">Ribonucleoprotein</keyword>
<dbReference type="PANTHER" id="PTHR23321">
    <property type="entry name" value="RIBOSOMAL PROTEIN S15, BACTERIAL AND ORGANELLAR"/>
    <property type="match status" value="1"/>
</dbReference>
<name>A0A1J5QL80_9ZZZZ</name>
<dbReference type="GO" id="GO:0006412">
    <property type="term" value="P:translation"/>
    <property type="evidence" value="ECO:0007669"/>
    <property type="project" value="InterPro"/>
</dbReference>
<dbReference type="GO" id="GO:0022627">
    <property type="term" value="C:cytosolic small ribosomal subunit"/>
    <property type="evidence" value="ECO:0007669"/>
    <property type="project" value="TreeGrafter"/>
</dbReference>
<dbReference type="AlphaFoldDB" id="A0A1J5QL80"/>
<comment type="caution">
    <text evidence="3">The sequence shown here is derived from an EMBL/GenBank/DDBJ whole genome shotgun (WGS) entry which is preliminary data.</text>
</comment>
<dbReference type="FunFam" id="1.10.287.10:FF:000002">
    <property type="entry name" value="30S ribosomal protein S15"/>
    <property type="match status" value="1"/>
</dbReference>
<dbReference type="SMART" id="SM01387">
    <property type="entry name" value="Ribosomal_S15"/>
    <property type="match status" value="1"/>
</dbReference>
<dbReference type="InterPro" id="IPR000589">
    <property type="entry name" value="Ribosomal_uS15"/>
</dbReference>
<keyword evidence="1 3" id="KW-0689">Ribosomal protein</keyword>
<dbReference type="CDD" id="cd00353">
    <property type="entry name" value="Ribosomal_S15p_S13e"/>
    <property type="match status" value="1"/>
</dbReference>
<dbReference type="Pfam" id="PF00312">
    <property type="entry name" value="Ribosomal_S15"/>
    <property type="match status" value="1"/>
</dbReference>
<dbReference type="PANTHER" id="PTHR23321:SF26">
    <property type="entry name" value="SMALL RIBOSOMAL SUBUNIT PROTEIN US15M"/>
    <property type="match status" value="1"/>
</dbReference>
<dbReference type="InterPro" id="IPR009068">
    <property type="entry name" value="uS15_NS1_RNA-bd_sf"/>
</dbReference>
<dbReference type="HAMAP" id="MF_01343_B">
    <property type="entry name" value="Ribosomal_uS15_B"/>
    <property type="match status" value="1"/>
</dbReference>
<sequence length="144" mass="16475">MLRAAAEIAARREIGHGAARRRPGLAYRLHLWAFAGTAWNGFFRDRKFFQLETLLMSLDKANTAQIVADNARAAKDTGSPEVQVALLTARINQLTEHFKTHAKDHHGRRGLLKMVSRRRKLLDYLKDRDVDRYKALIGKLSLRK</sequence>
<dbReference type="PROSITE" id="PS00362">
    <property type="entry name" value="RIBOSOMAL_S15"/>
    <property type="match status" value="1"/>
</dbReference>
<dbReference type="GO" id="GO:0003735">
    <property type="term" value="F:structural constituent of ribosome"/>
    <property type="evidence" value="ECO:0007669"/>
    <property type="project" value="InterPro"/>
</dbReference>
<dbReference type="NCBIfam" id="TIGR00952">
    <property type="entry name" value="S15_bact"/>
    <property type="match status" value="1"/>
</dbReference>
<dbReference type="EMBL" id="MLJW01000648">
    <property type="protein sequence ID" value="OIQ84074.1"/>
    <property type="molecule type" value="Genomic_DNA"/>
</dbReference>
<accession>A0A1J5QL80</accession>
<evidence type="ECO:0000313" key="3">
    <source>
        <dbReference type="EMBL" id="OIQ84074.1"/>
    </source>
</evidence>